<dbReference type="Proteomes" id="UP000034739">
    <property type="component" value="Unassembled WGS sequence"/>
</dbReference>
<evidence type="ECO:0000313" key="1">
    <source>
        <dbReference type="EMBL" id="KKU88488.1"/>
    </source>
</evidence>
<name>A0A0G1WDT2_9BACT</name>
<dbReference type="GO" id="GO:0006355">
    <property type="term" value="P:regulation of DNA-templated transcription"/>
    <property type="evidence" value="ECO:0007669"/>
    <property type="project" value="InterPro"/>
</dbReference>
<protein>
    <recommendedName>
        <fullName evidence="3">Ribbon-helix-helix protein CopG domain-containing protein</fullName>
    </recommendedName>
</protein>
<proteinExistence type="predicted"/>
<dbReference type="InterPro" id="IPR010985">
    <property type="entry name" value="Ribbon_hlx_hlx"/>
</dbReference>
<sequence>MATINISLPSQLKAQADDLIGKGYFASFSDLVRTALRNTLEESPYDSLVREAIRDHRLGKTKVLKTKKDIDDFIAQHMV</sequence>
<gene>
    <name evidence="1" type="ORF">UY16_C0006G0003</name>
</gene>
<dbReference type="CDD" id="cd22231">
    <property type="entry name" value="RHH_NikR_HicB-like"/>
    <property type="match status" value="1"/>
</dbReference>
<reference evidence="1 2" key="1">
    <citation type="journal article" date="2015" name="Nature">
        <title>rRNA introns, odd ribosomes, and small enigmatic genomes across a large radiation of phyla.</title>
        <authorList>
            <person name="Brown C.T."/>
            <person name="Hug L.A."/>
            <person name="Thomas B.C."/>
            <person name="Sharon I."/>
            <person name="Castelle C.J."/>
            <person name="Singh A."/>
            <person name="Wilkins M.J."/>
            <person name="Williams K.H."/>
            <person name="Banfield J.F."/>
        </authorList>
    </citation>
    <scope>NUCLEOTIDE SEQUENCE [LARGE SCALE GENOMIC DNA]</scope>
</reference>
<organism evidence="1 2">
    <name type="scientific">Candidatus Gottesmanbacteria bacterium GW2011_GWA2_47_9</name>
    <dbReference type="NCBI Taxonomy" id="1618445"/>
    <lineage>
        <taxon>Bacteria</taxon>
        <taxon>Candidatus Gottesmaniibacteriota</taxon>
    </lineage>
</organism>
<evidence type="ECO:0000313" key="2">
    <source>
        <dbReference type="Proteomes" id="UP000034739"/>
    </source>
</evidence>
<accession>A0A0G1WDT2</accession>
<dbReference type="EMBL" id="LCOY01000006">
    <property type="protein sequence ID" value="KKU88488.1"/>
    <property type="molecule type" value="Genomic_DNA"/>
</dbReference>
<evidence type="ECO:0008006" key="3">
    <source>
        <dbReference type="Google" id="ProtNLM"/>
    </source>
</evidence>
<dbReference type="SUPFAM" id="SSF47598">
    <property type="entry name" value="Ribbon-helix-helix"/>
    <property type="match status" value="1"/>
</dbReference>
<dbReference type="AlphaFoldDB" id="A0A0G1WDT2"/>
<comment type="caution">
    <text evidence="1">The sequence shown here is derived from an EMBL/GenBank/DDBJ whole genome shotgun (WGS) entry which is preliminary data.</text>
</comment>